<sequence length="97" mass="10844">MSANVKDVLQQLQGAGGSLRCDELRRLLETLGFEVRDGKKAGHKVVTHAGLPSFYSTSYTCGHGKNPEIKPAYVRNIRKMLEEREPELSQWLKGETS</sequence>
<evidence type="ECO:0008006" key="3">
    <source>
        <dbReference type="Google" id="ProtNLM"/>
    </source>
</evidence>
<dbReference type="STRING" id="252474.B1A74_10070"/>
<dbReference type="EMBL" id="MUZR01000043">
    <property type="protein sequence ID" value="OOC09606.1"/>
    <property type="molecule type" value="Genomic_DNA"/>
</dbReference>
<accession>A0A1V2ZX09</accession>
<keyword evidence="2" id="KW-1185">Reference proteome</keyword>
<evidence type="ECO:0000313" key="2">
    <source>
        <dbReference type="Proteomes" id="UP000189177"/>
    </source>
</evidence>
<gene>
    <name evidence="1" type="ORF">B1A74_10070</name>
</gene>
<proteinExistence type="predicted"/>
<dbReference type="AlphaFoldDB" id="A0A1V2ZX09"/>
<evidence type="ECO:0000313" key="1">
    <source>
        <dbReference type="EMBL" id="OOC09606.1"/>
    </source>
</evidence>
<dbReference type="SUPFAM" id="SSF54786">
    <property type="entry name" value="YcfA/nrd intein domain"/>
    <property type="match status" value="1"/>
</dbReference>
<comment type="caution">
    <text evidence="1">The sequence shown here is derived from an EMBL/GenBank/DDBJ whole genome shotgun (WGS) entry which is preliminary data.</text>
</comment>
<name>A0A1V2ZX09_9GAMM</name>
<protein>
    <recommendedName>
        <fullName evidence="3">Type II toxin-antitoxin system HicA family toxin</fullName>
    </recommendedName>
</protein>
<reference evidence="1 2" key="1">
    <citation type="submission" date="2017-02" db="EMBL/GenBank/DDBJ databases">
        <title>Genomic diversity within the haloalkaliphilic genus Thioalkalivibrio.</title>
        <authorList>
            <person name="Ahn A.-C."/>
            <person name="Meier-Kolthoff J."/>
            <person name="Overmars L."/>
            <person name="Richter M."/>
            <person name="Woyke T."/>
            <person name="Sorokin D.Y."/>
            <person name="Muyzer G."/>
        </authorList>
    </citation>
    <scope>NUCLEOTIDE SEQUENCE [LARGE SCALE GENOMIC DNA]</scope>
    <source>
        <strain evidence="1 2">HL17</strain>
    </source>
</reference>
<organism evidence="1 2">
    <name type="scientific">Thioalkalivibrio halophilus</name>
    <dbReference type="NCBI Taxonomy" id="252474"/>
    <lineage>
        <taxon>Bacteria</taxon>
        <taxon>Pseudomonadati</taxon>
        <taxon>Pseudomonadota</taxon>
        <taxon>Gammaproteobacteria</taxon>
        <taxon>Chromatiales</taxon>
        <taxon>Ectothiorhodospiraceae</taxon>
        <taxon>Thioalkalivibrio</taxon>
    </lineage>
</organism>
<dbReference type="Proteomes" id="UP000189177">
    <property type="component" value="Unassembled WGS sequence"/>
</dbReference>
<dbReference type="OrthoDB" id="5770913at2"/>